<organism evidence="1 2">
    <name type="scientific">Hevea brasiliensis</name>
    <name type="common">Para rubber tree</name>
    <name type="synonym">Siphonia brasiliensis</name>
    <dbReference type="NCBI Taxonomy" id="3981"/>
    <lineage>
        <taxon>Eukaryota</taxon>
        <taxon>Viridiplantae</taxon>
        <taxon>Streptophyta</taxon>
        <taxon>Embryophyta</taxon>
        <taxon>Tracheophyta</taxon>
        <taxon>Spermatophyta</taxon>
        <taxon>Magnoliopsida</taxon>
        <taxon>eudicotyledons</taxon>
        <taxon>Gunneridae</taxon>
        <taxon>Pentapetalae</taxon>
        <taxon>rosids</taxon>
        <taxon>fabids</taxon>
        <taxon>Malpighiales</taxon>
        <taxon>Euphorbiaceae</taxon>
        <taxon>Crotonoideae</taxon>
        <taxon>Micrandreae</taxon>
        <taxon>Hevea</taxon>
    </lineage>
</organism>
<accession>A0A6A6NI47</accession>
<proteinExistence type="predicted"/>
<evidence type="ECO:0000313" key="1">
    <source>
        <dbReference type="EMBL" id="KAF2324881.1"/>
    </source>
</evidence>
<comment type="caution">
    <text evidence="1">The sequence shown here is derived from an EMBL/GenBank/DDBJ whole genome shotgun (WGS) entry which is preliminary data.</text>
</comment>
<gene>
    <name evidence="1" type="ORF">GH714_020974</name>
</gene>
<dbReference type="AlphaFoldDB" id="A0A6A6NI47"/>
<reference evidence="1 2" key="1">
    <citation type="journal article" date="2020" name="Mol. Plant">
        <title>The Chromosome-Based Rubber Tree Genome Provides New Insights into Spurge Genome Evolution and Rubber Biosynthesis.</title>
        <authorList>
            <person name="Liu J."/>
            <person name="Shi C."/>
            <person name="Shi C.C."/>
            <person name="Li W."/>
            <person name="Zhang Q.J."/>
            <person name="Zhang Y."/>
            <person name="Li K."/>
            <person name="Lu H.F."/>
            <person name="Shi C."/>
            <person name="Zhu S.T."/>
            <person name="Xiao Z.Y."/>
            <person name="Nan H."/>
            <person name="Yue Y."/>
            <person name="Zhu X.G."/>
            <person name="Wu Y."/>
            <person name="Hong X.N."/>
            <person name="Fan G.Y."/>
            <person name="Tong Y."/>
            <person name="Zhang D."/>
            <person name="Mao C.L."/>
            <person name="Liu Y.L."/>
            <person name="Hao S.J."/>
            <person name="Liu W.Q."/>
            <person name="Lv M.Q."/>
            <person name="Zhang H.B."/>
            <person name="Liu Y."/>
            <person name="Hu-Tang G.R."/>
            <person name="Wang J.P."/>
            <person name="Wang J.H."/>
            <person name="Sun Y.H."/>
            <person name="Ni S.B."/>
            <person name="Chen W.B."/>
            <person name="Zhang X.C."/>
            <person name="Jiao Y.N."/>
            <person name="Eichler E.E."/>
            <person name="Li G.H."/>
            <person name="Liu X."/>
            <person name="Gao L.Z."/>
        </authorList>
    </citation>
    <scope>NUCLEOTIDE SEQUENCE [LARGE SCALE GENOMIC DNA]</scope>
    <source>
        <strain evidence="2">cv. GT1</strain>
        <tissue evidence="1">Leaf</tissue>
    </source>
</reference>
<sequence length="90" mass="10296">MKKIGSDNFYIVVRSRRIGDNEALAPHDFGGVWYGAYHYEGEGYRIFIPASRCFKGGDGSNLATNFLMGKINERLSFVMPPWFHWHLHGS</sequence>
<evidence type="ECO:0000313" key="2">
    <source>
        <dbReference type="Proteomes" id="UP000467840"/>
    </source>
</evidence>
<dbReference type="EMBL" id="JAAGAX010000001">
    <property type="protein sequence ID" value="KAF2324881.1"/>
    <property type="molecule type" value="Genomic_DNA"/>
</dbReference>
<dbReference type="Proteomes" id="UP000467840">
    <property type="component" value="Chromosome 5"/>
</dbReference>
<name>A0A6A6NI47_HEVBR</name>
<keyword evidence="2" id="KW-1185">Reference proteome</keyword>
<protein>
    <submittedName>
        <fullName evidence="1">Uncharacterized protein</fullName>
    </submittedName>
</protein>